<dbReference type="RefSeq" id="YP_010766720.1">
    <property type="nucleotide sequence ID" value="NC_073680.1"/>
</dbReference>
<evidence type="ECO:0000313" key="1">
    <source>
        <dbReference type="EMBL" id="UAV89768.1"/>
    </source>
</evidence>
<evidence type="ECO:0000313" key="2">
    <source>
        <dbReference type="Proteomes" id="UP000828412"/>
    </source>
</evidence>
<accession>A0AAE8XFU7</accession>
<keyword evidence="2" id="KW-1185">Reference proteome</keyword>
<name>A0AAE8XFU7_9CAUD</name>
<gene>
    <name evidence="1" type="primary">187</name>
    <name evidence="1" type="ORF">M51_187</name>
</gene>
<dbReference type="GeneID" id="80266417"/>
<dbReference type="EMBL" id="MZ826350">
    <property type="protein sequence ID" value="UAV89768.1"/>
    <property type="molecule type" value="Genomic_DNA"/>
</dbReference>
<reference evidence="1 2" key="1">
    <citation type="submission" date="2021-08" db="EMBL/GenBank/DDBJ databases">
        <authorList>
            <person name="DeCurzio J.M.K."/>
            <person name="Krukonis G.P."/>
            <person name="Delesalle V.A."/>
        </authorList>
    </citation>
    <scope>NUCLEOTIDE SEQUENCE [LARGE SCALE GENOMIC DNA]</scope>
</reference>
<proteinExistence type="predicted"/>
<dbReference type="Proteomes" id="UP000828412">
    <property type="component" value="Segment"/>
</dbReference>
<organism evidence="1 2">
    <name type="scientific">Pseudomonas phage M5.1</name>
    <dbReference type="NCBI Taxonomy" id="2873460"/>
    <lineage>
        <taxon>Viruses</taxon>
        <taxon>Duplodnaviria</taxon>
        <taxon>Heunggongvirae</taxon>
        <taxon>Uroviricota</taxon>
        <taxon>Caudoviricetes</taxon>
        <taxon>Vandenendeviridae</taxon>
        <taxon>Gorskivirinae</taxon>
        <taxon>Kremarvirus</taxon>
        <taxon>Kremarvirus M51</taxon>
    </lineage>
</organism>
<protein>
    <submittedName>
        <fullName evidence="1">Uncharacterized protein</fullName>
    </submittedName>
</protein>
<dbReference type="KEGG" id="vg:80266417"/>
<sequence length="146" mass="15638">MSVTVTSLTHPTMIAKIRQGLRYAALGQGHKMNGHGKRVYIENRKGHNIIRINWLGNGTFIAWGDNSKDVTDIVKAALRRANVKPVHTYSDDTLSPEAIAKVQANPDLMARLGKLATLAGLSLAVTGCSSSGAMTAFYSVLGSLFA</sequence>